<dbReference type="AlphaFoldDB" id="A0A0U3GPP3"/>
<evidence type="ECO:0000313" key="3">
    <source>
        <dbReference type="EMBL" id="ALU30697.1"/>
    </source>
</evidence>
<evidence type="ECO:0000313" key="2">
    <source>
        <dbReference type="EMBL" id="ALU30007.1"/>
    </source>
</evidence>
<dbReference type="EMBL" id="CP013694">
    <property type="protein sequence ID" value="ALU30007.1"/>
    <property type="molecule type" value="Genomic_DNA"/>
</dbReference>
<dbReference type="EMBL" id="CP013695">
    <property type="protein sequence ID" value="ALU30697.1"/>
    <property type="molecule type" value="Genomic_DNA"/>
</dbReference>
<sequence>MFLYVEKDTTIMEYNDLVKTALSSITFKEGVREAKVRSPQSFAFHTISVGTIAYEICRTIYEMSDTGKTTLDTLSKTYSIPWEQLCFFGGFIHDWNKLPGEDESVQNKEDRMAKKEEEARAIITRIAELTKNPNIKPDLFIRRIALTAEGPLPDTLHLPLWIAVKLGDMLMISDIRSVNDVYYFMNSPSYLQAINALKSVYGIELRTLSSSPRLFTLIASKRLVEQLKSEAVPLISYTDGLVYLSRVNSQPIFLSKVYNVMEEIMYGSGSEDNLNNVKENLNKCLQKNIDIFKELELKPEVIDDEERVKQIPNSIFPSKICKPFEDLVGLLKPESVSKLIDDLVAEYKDVAPWALILYFAEKSNKKDQIKKELGLGKAKEYVKTFKSEELLEKLIPVLKKLYGQKRETIDQNLLSFVKKSFGGDIEDDLSKVVKEPMSYCIVCGMPIYEESARFTQYGFSIGARGGTVEIFIPRAKAMDDIDRLRDDWKICPICNFEAGYLSKVSKPPFALVSFYPGIPIRLLESINVGNDYEGDVFQMIEENSYYYDVFESSGGDIKSGSDQNLIVSYLSSKILVPYRHFTDKDIRISTRLSKTDVNDLMRYVPLLSIVYLASPVFISSTIMNIPMEEGKIKVDSVFNYSWMTYSKERKDVNYRTLLILLAYKSKYEALVSICRGSDIENCVNSMVEESDLYYAVDPSLFVIAFGLGIGSVMDENKQFYDSILRYLNFLDFVMGEVSEMGETLSSSINLLSSELVNVIKKRSSKYDVVGFFRDGVDVFFRTSSLTLKKEDRINLAVSDAISSLESKYTLRDESKSKLFFALRDIFEKLYDIENNSDRSLAIRIANSLTTWIYLQFLYFERSGEKK</sequence>
<dbReference type="OrthoDB" id="36902at2157"/>
<dbReference type="Proteomes" id="UP000065473">
    <property type="component" value="Chromosome"/>
</dbReference>
<dbReference type="Proteomes" id="UP000060043">
    <property type="component" value="Chromosome"/>
</dbReference>
<evidence type="ECO:0000313" key="5">
    <source>
        <dbReference type="Proteomes" id="UP000065473"/>
    </source>
</evidence>
<evidence type="ECO:0000313" key="4">
    <source>
        <dbReference type="Proteomes" id="UP000060043"/>
    </source>
</evidence>
<gene>
    <name evidence="2" type="ORF">ATY89_08720</name>
    <name evidence="3" type="ORF">ATZ20_00130</name>
</gene>
<proteinExistence type="predicted"/>
<evidence type="ECO:0000256" key="1">
    <source>
        <dbReference type="SAM" id="Coils"/>
    </source>
</evidence>
<name>A0A0U3GPP3_9CREN</name>
<feature type="coiled-coil region" evidence="1">
    <location>
        <begin position="105"/>
        <end position="132"/>
    </location>
</feature>
<protein>
    <submittedName>
        <fullName evidence="3">Uncharacterized protein</fullName>
    </submittedName>
</protein>
<reference evidence="4 5" key="1">
    <citation type="submission" date="2015-12" db="EMBL/GenBank/DDBJ databases">
        <title>A stable core within a dynamic pangenome in Sulfolobus acidocaldarius.</title>
        <authorList>
            <person name="Anderson R."/>
            <person name="Kouris A."/>
            <person name="Seward C."/>
            <person name="Campbell K."/>
            <person name="Whitaker R."/>
        </authorList>
    </citation>
    <scope>NUCLEOTIDE SEQUENCE [LARGE SCALE GENOMIC DNA]</scope>
    <source>
        <strain evidence="2 5">GG12-C01-09</strain>
        <strain evidence="3 4">NG05B_CO5_07</strain>
    </source>
</reference>
<organism evidence="3 4">
    <name type="scientific">Sulfolobus acidocaldarius</name>
    <dbReference type="NCBI Taxonomy" id="2285"/>
    <lineage>
        <taxon>Archaea</taxon>
        <taxon>Thermoproteota</taxon>
        <taxon>Thermoprotei</taxon>
        <taxon>Sulfolobales</taxon>
        <taxon>Sulfolobaceae</taxon>
        <taxon>Sulfolobus</taxon>
    </lineage>
</organism>
<accession>A0A0U3GPP3</accession>
<keyword evidence="1" id="KW-0175">Coiled coil</keyword>